<dbReference type="AlphaFoldDB" id="A0A0C9V7Q1"/>
<accession>A0A0C9V7Q1</accession>
<sequence>MDEDRRRWISTIRSFFTPRGLRKAFLVFHPTHQTVALALTTSTSRCELFSDAPHRRY</sequence>
<gene>
    <name evidence="1" type="ORF">HYDPIDRAFT_115428</name>
</gene>
<dbReference type="HOGENOM" id="CLU_211150_0_0_1"/>
<evidence type="ECO:0000313" key="1">
    <source>
        <dbReference type="EMBL" id="KIJ61664.1"/>
    </source>
</evidence>
<dbReference type="EMBL" id="KN839860">
    <property type="protein sequence ID" value="KIJ61664.1"/>
    <property type="molecule type" value="Genomic_DNA"/>
</dbReference>
<name>A0A0C9V7Q1_9AGAM</name>
<protein>
    <submittedName>
        <fullName evidence="1">Uncharacterized protein</fullName>
    </submittedName>
</protein>
<organism evidence="1 2">
    <name type="scientific">Hydnomerulius pinastri MD-312</name>
    <dbReference type="NCBI Taxonomy" id="994086"/>
    <lineage>
        <taxon>Eukaryota</taxon>
        <taxon>Fungi</taxon>
        <taxon>Dikarya</taxon>
        <taxon>Basidiomycota</taxon>
        <taxon>Agaricomycotina</taxon>
        <taxon>Agaricomycetes</taxon>
        <taxon>Agaricomycetidae</taxon>
        <taxon>Boletales</taxon>
        <taxon>Boletales incertae sedis</taxon>
        <taxon>Leucogyrophana</taxon>
    </lineage>
</organism>
<proteinExistence type="predicted"/>
<evidence type="ECO:0000313" key="2">
    <source>
        <dbReference type="Proteomes" id="UP000053820"/>
    </source>
</evidence>
<keyword evidence="2" id="KW-1185">Reference proteome</keyword>
<reference evidence="1 2" key="1">
    <citation type="submission" date="2014-04" db="EMBL/GenBank/DDBJ databases">
        <title>Evolutionary Origins and Diversification of the Mycorrhizal Mutualists.</title>
        <authorList>
            <consortium name="DOE Joint Genome Institute"/>
            <consortium name="Mycorrhizal Genomics Consortium"/>
            <person name="Kohler A."/>
            <person name="Kuo A."/>
            <person name="Nagy L.G."/>
            <person name="Floudas D."/>
            <person name="Copeland A."/>
            <person name="Barry K.W."/>
            <person name="Cichocki N."/>
            <person name="Veneault-Fourrey C."/>
            <person name="LaButti K."/>
            <person name="Lindquist E.A."/>
            <person name="Lipzen A."/>
            <person name="Lundell T."/>
            <person name="Morin E."/>
            <person name="Murat C."/>
            <person name="Riley R."/>
            <person name="Ohm R."/>
            <person name="Sun H."/>
            <person name="Tunlid A."/>
            <person name="Henrissat B."/>
            <person name="Grigoriev I.V."/>
            <person name="Hibbett D.S."/>
            <person name="Martin F."/>
        </authorList>
    </citation>
    <scope>NUCLEOTIDE SEQUENCE [LARGE SCALE GENOMIC DNA]</scope>
    <source>
        <strain evidence="1 2">MD-312</strain>
    </source>
</reference>
<dbReference type="Proteomes" id="UP000053820">
    <property type="component" value="Unassembled WGS sequence"/>
</dbReference>